<name>A0A4Y7RUY3_9FIRM</name>
<dbReference type="InterPro" id="IPR001531">
    <property type="entry name" value="Zn_PLipaseC"/>
</dbReference>
<dbReference type="SMART" id="SM00770">
    <property type="entry name" value="Zn_dep_PLPC"/>
    <property type="match status" value="1"/>
</dbReference>
<keyword evidence="6 10" id="KW-0378">Hydrolase</keyword>
<keyword evidence="7" id="KW-0862">Zinc</keyword>
<keyword evidence="4" id="KW-0479">Metal-binding</keyword>
<evidence type="ECO:0000256" key="6">
    <source>
        <dbReference type="ARBA" id="ARBA00022801"/>
    </source>
</evidence>
<proteinExistence type="predicted"/>
<keyword evidence="11" id="KW-1185">Reference proteome</keyword>
<evidence type="ECO:0000259" key="9">
    <source>
        <dbReference type="PROSITE" id="PS51346"/>
    </source>
</evidence>
<evidence type="ECO:0000256" key="7">
    <source>
        <dbReference type="ARBA" id="ARBA00022833"/>
    </source>
</evidence>
<feature type="domain" description="Zn-dependent PLC" evidence="9">
    <location>
        <begin position="21"/>
        <end position="234"/>
    </location>
</feature>
<dbReference type="Pfam" id="PF00882">
    <property type="entry name" value="Zn_dep_PLPC"/>
    <property type="match status" value="1"/>
</dbReference>
<dbReference type="InterPro" id="IPR029002">
    <property type="entry name" value="PLPC/GPLD1"/>
</dbReference>
<dbReference type="EMBL" id="QFFZ01000006">
    <property type="protein sequence ID" value="TEB12512.1"/>
    <property type="molecule type" value="Genomic_DNA"/>
</dbReference>
<evidence type="ECO:0000313" key="10">
    <source>
        <dbReference type="EMBL" id="TEB12512.1"/>
    </source>
</evidence>
<evidence type="ECO:0000256" key="5">
    <source>
        <dbReference type="ARBA" id="ARBA00022729"/>
    </source>
</evidence>
<dbReference type="EC" id="3.1.4.3" evidence="1"/>
<evidence type="ECO:0000256" key="4">
    <source>
        <dbReference type="ARBA" id="ARBA00022723"/>
    </source>
</evidence>
<accession>A0A4Y7RUY3</accession>
<dbReference type="InterPro" id="IPR008947">
    <property type="entry name" value="PLipase_C/P1_nuclease_dom_sf"/>
</dbReference>
<dbReference type="GO" id="GO:0034480">
    <property type="term" value="F:phosphatidylcholine phospholipase C activity"/>
    <property type="evidence" value="ECO:0007669"/>
    <property type="project" value="UniProtKB-EC"/>
</dbReference>
<sequence>MVIKVDTASWNTLKLFLAVGTPIQNLFSGIGDTHFFCNRQALYILKNDGKKIYAQFLNNYLELINKGVGWADKGWKNFSHYFDPVTGQGFGPWPDAKTECSYFFKKAETYWYAGSKKKAIFFLGAALHLAQDLCVPYHARGIAFNGHNEYEKWVQENYQDYSVYSDGIYTNSTPESYIEQNAKTSRLYLPYVLNADYKASYRLATRVLLPLAQRTTAGFLSLFLDRVKFDNNHA</sequence>
<reference evidence="10 11" key="1">
    <citation type="journal article" date="2018" name="Environ. Microbiol.">
        <title>Novel energy conservation strategies and behaviour of Pelotomaculum schinkii driving syntrophic propionate catabolism.</title>
        <authorList>
            <person name="Hidalgo-Ahumada C.A.P."/>
            <person name="Nobu M.K."/>
            <person name="Narihiro T."/>
            <person name="Tamaki H."/>
            <person name="Liu W.T."/>
            <person name="Kamagata Y."/>
            <person name="Stams A.J.M."/>
            <person name="Imachi H."/>
            <person name="Sousa D.Z."/>
        </authorList>
    </citation>
    <scope>NUCLEOTIDE SEQUENCE [LARGE SCALE GENOMIC DNA]</scope>
    <source>
        <strain evidence="10 11">MGP</strain>
    </source>
</reference>
<dbReference type="Proteomes" id="UP000297597">
    <property type="component" value="Unassembled WGS sequence"/>
</dbReference>
<dbReference type="Gene3D" id="1.10.575.10">
    <property type="entry name" value="P1 Nuclease"/>
    <property type="match status" value="1"/>
</dbReference>
<comment type="caution">
    <text evidence="10">The sequence shown here is derived from an EMBL/GenBank/DDBJ whole genome shotgun (WGS) entry which is preliminary data.</text>
</comment>
<evidence type="ECO:0000256" key="3">
    <source>
        <dbReference type="ARBA" id="ARBA00022525"/>
    </source>
</evidence>
<protein>
    <recommendedName>
        <fullName evidence="2">Phospholipase C</fullName>
        <ecNumber evidence="1">3.1.4.3</ecNumber>
    </recommendedName>
    <alternativeName>
        <fullName evidence="8">Phosphatidylcholine cholinephosphohydrolase</fullName>
    </alternativeName>
</protein>
<keyword evidence="5" id="KW-0732">Signal</keyword>
<gene>
    <name evidence="10" type="primary">plc</name>
    <name evidence="10" type="ORF">Pmgp_00843</name>
</gene>
<dbReference type="GO" id="GO:0008270">
    <property type="term" value="F:zinc ion binding"/>
    <property type="evidence" value="ECO:0007669"/>
    <property type="project" value="InterPro"/>
</dbReference>
<evidence type="ECO:0000256" key="8">
    <source>
        <dbReference type="ARBA" id="ARBA00031285"/>
    </source>
</evidence>
<keyword evidence="3" id="KW-0964">Secreted</keyword>
<dbReference type="CDD" id="cd11009">
    <property type="entry name" value="Zn_dep_PLPC"/>
    <property type="match status" value="1"/>
</dbReference>
<evidence type="ECO:0000256" key="1">
    <source>
        <dbReference type="ARBA" id="ARBA00012018"/>
    </source>
</evidence>
<dbReference type="AlphaFoldDB" id="A0A4Y7RUY3"/>
<evidence type="ECO:0000256" key="2">
    <source>
        <dbReference type="ARBA" id="ARBA00018391"/>
    </source>
</evidence>
<dbReference type="SUPFAM" id="SSF48537">
    <property type="entry name" value="Phospholipase C/P1 nuclease"/>
    <property type="match status" value="1"/>
</dbReference>
<evidence type="ECO:0000313" key="11">
    <source>
        <dbReference type="Proteomes" id="UP000297597"/>
    </source>
</evidence>
<organism evidence="10 11">
    <name type="scientific">Pelotomaculum propionicicum</name>
    <dbReference type="NCBI Taxonomy" id="258475"/>
    <lineage>
        <taxon>Bacteria</taxon>
        <taxon>Bacillati</taxon>
        <taxon>Bacillota</taxon>
        <taxon>Clostridia</taxon>
        <taxon>Eubacteriales</taxon>
        <taxon>Desulfotomaculaceae</taxon>
        <taxon>Pelotomaculum</taxon>
    </lineage>
</organism>
<dbReference type="PROSITE" id="PS51346">
    <property type="entry name" value="PROKAR_ZN_DEPEND_PLPC_2"/>
    <property type="match status" value="1"/>
</dbReference>